<evidence type="ECO:0000256" key="4">
    <source>
        <dbReference type="ARBA" id="ARBA00022824"/>
    </source>
</evidence>
<dbReference type="InterPro" id="IPR019388">
    <property type="entry name" value="FIT"/>
</dbReference>
<feature type="transmembrane region" description="Helical" evidence="8">
    <location>
        <begin position="222"/>
        <end position="240"/>
    </location>
</feature>
<dbReference type="PANTHER" id="PTHR23129:SF0">
    <property type="entry name" value="ACYL-COENZYME A DIPHOSPHATASE FITM2"/>
    <property type="match status" value="1"/>
</dbReference>
<dbReference type="GO" id="GO:0034389">
    <property type="term" value="P:lipid droplet organization"/>
    <property type="evidence" value="ECO:0007669"/>
    <property type="project" value="TreeGrafter"/>
</dbReference>
<evidence type="ECO:0000256" key="1">
    <source>
        <dbReference type="ARBA" id="ARBA00004477"/>
    </source>
</evidence>
<feature type="transmembrane region" description="Helical" evidence="8">
    <location>
        <begin position="69"/>
        <end position="85"/>
    </location>
</feature>
<proteinExistence type="predicted"/>
<dbReference type="GO" id="GO:0008654">
    <property type="term" value="P:phospholipid biosynthetic process"/>
    <property type="evidence" value="ECO:0007669"/>
    <property type="project" value="TreeGrafter"/>
</dbReference>
<organism evidence="9 10">
    <name type="scientific">Funneliformis geosporum</name>
    <dbReference type="NCBI Taxonomy" id="1117311"/>
    <lineage>
        <taxon>Eukaryota</taxon>
        <taxon>Fungi</taxon>
        <taxon>Fungi incertae sedis</taxon>
        <taxon>Mucoromycota</taxon>
        <taxon>Glomeromycotina</taxon>
        <taxon>Glomeromycetes</taxon>
        <taxon>Glomerales</taxon>
        <taxon>Glomeraceae</taxon>
        <taxon>Funneliformis</taxon>
    </lineage>
</organism>
<keyword evidence="5 8" id="KW-1133">Transmembrane helix</keyword>
<keyword evidence="10" id="KW-1185">Reference proteome</keyword>
<keyword evidence="3" id="KW-0378">Hydrolase</keyword>
<evidence type="ECO:0000256" key="2">
    <source>
        <dbReference type="ARBA" id="ARBA00022692"/>
    </source>
</evidence>
<gene>
    <name evidence="9" type="ORF">FWILDA_LOCUS11216</name>
</gene>
<dbReference type="Proteomes" id="UP001153678">
    <property type="component" value="Unassembled WGS sequence"/>
</dbReference>
<dbReference type="PANTHER" id="PTHR23129">
    <property type="entry name" value="ACYL-COENZYME A DIPHOSPHATASE FITM2"/>
    <property type="match status" value="1"/>
</dbReference>
<keyword evidence="7 8" id="KW-0472">Membrane</keyword>
<evidence type="ECO:0000313" key="9">
    <source>
        <dbReference type="EMBL" id="CAI2183717.1"/>
    </source>
</evidence>
<evidence type="ECO:0000313" key="10">
    <source>
        <dbReference type="Proteomes" id="UP001153678"/>
    </source>
</evidence>
<dbReference type="GO" id="GO:0010945">
    <property type="term" value="F:coenzyme A diphosphatase activity"/>
    <property type="evidence" value="ECO:0007669"/>
    <property type="project" value="InterPro"/>
</dbReference>
<reference evidence="9" key="1">
    <citation type="submission" date="2022-08" db="EMBL/GenBank/DDBJ databases">
        <authorList>
            <person name="Kallberg Y."/>
            <person name="Tangrot J."/>
            <person name="Rosling A."/>
        </authorList>
    </citation>
    <scope>NUCLEOTIDE SEQUENCE</scope>
    <source>
        <strain evidence="9">Wild A</strain>
    </source>
</reference>
<keyword evidence="6" id="KW-0443">Lipid metabolism</keyword>
<protein>
    <submittedName>
        <fullName evidence="9">8957_t:CDS:1</fullName>
    </submittedName>
</protein>
<feature type="transmembrane region" description="Helical" evidence="8">
    <location>
        <begin position="156"/>
        <end position="171"/>
    </location>
</feature>
<dbReference type="GO" id="GO:0005789">
    <property type="term" value="C:endoplasmic reticulum membrane"/>
    <property type="evidence" value="ECO:0007669"/>
    <property type="project" value="UniProtKB-SubCell"/>
</dbReference>
<evidence type="ECO:0000256" key="6">
    <source>
        <dbReference type="ARBA" id="ARBA00023098"/>
    </source>
</evidence>
<dbReference type="OrthoDB" id="5579088at2759"/>
<sequence>MVGVSIQLKMKTKKERELEYKRNLEIKTRQIFLGLIYVFTVVLGSLARMPESYWSSRSNIINKLFVKVGWFWTTIVFIIYAIRVIHNNKLEQIKSIVRWGFATLYWYIFTQWFFGPSVMDRVFVITGGVCSNKTSETFEAHVCRRGGGDWNNGHDVSGHCFLLIHASLFMLEEASVLFHRSNNWSETMKNKILNWFFVGLLLLWWWMLLMTAVYFHTLWEKFTGTLLGILYWGLMYGFIFPKYMPCMMPYDSDELEKN</sequence>
<dbReference type="GO" id="GO:0019915">
    <property type="term" value="P:lipid storage"/>
    <property type="evidence" value="ECO:0007669"/>
    <property type="project" value="InterPro"/>
</dbReference>
<comment type="subcellular location">
    <subcellularLocation>
        <location evidence="1">Endoplasmic reticulum membrane</location>
        <topology evidence="1">Multi-pass membrane protein</topology>
    </subcellularLocation>
</comment>
<dbReference type="Pfam" id="PF10261">
    <property type="entry name" value="FIT"/>
    <property type="match status" value="2"/>
</dbReference>
<evidence type="ECO:0000256" key="8">
    <source>
        <dbReference type="SAM" id="Phobius"/>
    </source>
</evidence>
<dbReference type="EMBL" id="CAMKVN010003108">
    <property type="protein sequence ID" value="CAI2183717.1"/>
    <property type="molecule type" value="Genomic_DNA"/>
</dbReference>
<keyword evidence="2 8" id="KW-0812">Transmembrane</keyword>
<accession>A0A9W4SWY3</accession>
<feature type="transmembrane region" description="Helical" evidence="8">
    <location>
        <begin position="31"/>
        <end position="49"/>
    </location>
</feature>
<name>A0A9W4SWY3_9GLOM</name>
<keyword evidence="4" id="KW-0256">Endoplasmic reticulum</keyword>
<dbReference type="AlphaFoldDB" id="A0A9W4SWY3"/>
<evidence type="ECO:0000256" key="3">
    <source>
        <dbReference type="ARBA" id="ARBA00022801"/>
    </source>
</evidence>
<evidence type="ECO:0000256" key="7">
    <source>
        <dbReference type="ARBA" id="ARBA00023136"/>
    </source>
</evidence>
<evidence type="ECO:0000256" key="5">
    <source>
        <dbReference type="ARBA" id="ARBA00022989"/>
    </source>
</evidence>
<comment type="caution">
    <text evidence="9">The sequence shown here is derived from an EMBL/GenBank/DDBJ whole genome shotgun (WGS) entry which is preliminary data.</text>
</comment>
<feature type="transmembrane region" description="Helical" evidence="8">
    <location>
        <begin position="97"/>
        <end position="114"/>
    </location>
</feature>
<feature type="transmembrane region" description="Helical" evidence="8">
    <location>
        <begin position="192"/>
        <end position="216"/>
    </location>
</feature>